<name>A0ABP8H4S4_9BURK</name>
<comment type="caution">
    <text evidence="1">The sequence shown here is derived from an EMBL/GenBank/DDBJ whole genome shotgun (WGS) entry which is preliminary data.</text>
</comment>
<organism evidence="1 2">
    <name type="scientific">Pigmentiphaga soli</name>
    <dbReference type="NCBI Taxonomy" id="1007095"/>
    <lineage>
        <taxon>Bacteria</taxon>
        <taxon>Pseudomonadati</taxon>
        <taxon>Pseudomonadota</taxon>
        <taxon>Betaproteobacteria</taxon>
        <taxon>Burkholderiales</taxon>
        <taxon>Alcaligenaceae</taxon>
        <taxon>Pigmentiphaga</taxon>
    </lineage>
</organism>
<dbReference type="Pfam" id="PF00543">
    <property type="entry name" value="P-II"/>
    <property type="match status" value="1"/>
</dbReference>
<sequence>MKEIKAIIQPFRLDEVREALRKVPGFPGMTVTRVEGCSSPQRHVPHGIKEELLDFSPKVRIEIVAEDAHAEGLRKAILEAAATQHVGDGIVWMTAAEAFEYVWKPGD</sequence>
<dbReference type="PANTHER" id="PTHR30115:SF11">
    <property type="entry name" value="NITROGEN REGULATORY PROTEIN P-II HOMOLOG"/>
    <property type="match status" value="1"/>
</dbReference>
<dbReference type="PROSITE" id="PS51343">
    <property type="entry name" value="PII_GLNB_DOM"/>
    <property type="match status" value="1"/>
</dbReference>
<dbReference type="SMART" id="SM00938">
    <property type="entry name" value="P-II"/>
    <property type="match status" value="1"/>
</dbReference>
<dbReference type="InterPro" id="IPR011322">
    <property type="entry name" value="N-reg_PII-like_a/b"/>
</dbReference>
<gene>
    <name evidence="1" type="ORF">GCM10023144_26260</name>
</gene>
<proteinExistence type="predicted"/>
<dbReference type="InterPro" id="IPR015867">
    <property type="entry name" value="N-reg_PII/ATP_PRibTrfase_C"/>
</dbReference>
<evidence type="ECO:0000313" key="2">
    <source>
        <dbReference type="Proteomes" id="UP001501671"/>
    </source>
</evidence>
<reference evidence="2" key="1">
    <citation type="journal article" date="2019" name="Int. J. Syst. Evol. Microbiol.">
        <title>The Global Catalogue of Microorganisms (GCM) 10K type strain sequencing project: providing services to taxonomists for standard genome sequencing and annotation.</title>
        <authorList>
            <consortium name="The Broad Institute Genomics Platform"/>
            <consortium name="The Broad Institute Genome Sequencing Center for Infectious Disease"/>
            <person name="Wu L."/>
            <person name="Ma J."/>
        </authorList>
    </citation>
    <scope>NUCLEOTIDE SEQUENCE [LARGE SCALE GENOMIC DNA]</scope>
    <source>
        <strain evidence="2">JCM 17666</strain>
    </source>
</reference>
<dbReference type="InterPro" id="IPR002187">
    <property type="entry name" value="N-reg_PII"/>
</dbReference>
<dbReference type="RefSeq" id="WP_345250136.1">
    <property type="nucleotide sequence ID" value="NZ_BAABFO010000011.1"/>
</dbReference>
<dbReference type="Proteomes" id="UP001501671">
    <property type="component" value="Unassembled WGS sequence"/>
</dbReference>
<dbReference type="PANTHER" id="PTHR30115">
    <property type="entry name" value="NITROGEN REGULATORY PROTEIN P-II"/>
    <property type="match status" value="1"/>
</dbReference>
<dbReference type="SUPFAM" id="SSF54913">
    <property type="entry name" value="GlnB-like"/>
    <property type="match status" value="1"/>
</dbReference>
<keyword evidence="2" id="KW-1185">Reference proteome</keyword>
<dbReference type="Gene3D" id="3.30.70.120">
    <property type="match status" value="1"/>
</dbReference>
<evidence type="ECO:0000313" key="1">
    <source>
        <dbReference type="EMBL" id="GAA4334228.1"/>
    </source>
</evidence>
<accession>A0ABP8H4S4</accession>
<dbReference type="EMBL" id="BAABFO010000011">
    <property type="protein sequence ID" value="GAA4334228.1"/>
    <property type="molecule type" value="Genomic_DNA"/>
</dbReference>
<protein>
    <submittedName>
        <fullName evidence="1">P-II family nitrogen regulator</fullName>
    </submittedName>
</protein>
<dbReference type="PRINTS" id="PR00340">
    <property type="entry name" value="PIIGLNB"/>
</dbReference>